<dbReference type="SUPFAM" id="SSF52266">
    <property type="entry name" value="SGNH hydrolase"/>
    <property type="match status" value="2"/>
</dbReference>
<evidence type="ECO:0000313" key="4">
    <source>
        <dbReference type="EMBL" id="HDR52435.1"/>
    </source>
</evidence>
<feature type="domain" description="SGNH hydrolase-type esterase" evidence="3">
    <location>
        <begin position="320"/>
        <end position="484"/>
    </location>
</feature>
<keyword evidence="1 4" id="KW-0378">Hydrolase</keyword>
<dbReference type="GO" id="GO:0016788">
    <property type="term" value="F:hydrolase activity, acting on ester bonds"/>
    <property type="evidence" value="ECO:0007669"/>
    <property type="project" value="UniProtKB-ARBA"/>
</dbReference>
<protein>
    <submittedName>
        <fullName evidence="4">SGNH/GDSL hydrolase family protein</fullName>
    </submittedName>
</protein>
<dbReference type="InterPro" id="IPR036514">
    <property type="entry name" value="SGNH_hydro_sf"/>
</dbReference>
<organism evidence="4">
    <name type="scientific">Mariniphaga anaerophila</name>
    <dbReference type="NCBI Taxonomy" id="1484053"/>
    <lineage>
        <taxon>Bacteria</taxon>
        <taxon>Pseudomonadati</taxon>
        <taxon>Bacteroidota</taxon>
        <taxon>Bacteroidia</taxon>
        <taxon>Marinilabiliales</taxon>
        <taxon>Prolixibacteraceae</taxon>
        <taxon>Mariniphaga</taxon>
    </lineage>
</organism>
<dbReference type="EMBL" id="DSDK01000700">
    <property type="protein sequence ID" value="HDR52435.1"/>
    <property type="molecule type" value="Genomic_DNA"/>
</dbReference>
<dbReference type="Proteomes" id="UP000886047">
    <property type="component" value="Unassembled WGS sequence"/>
</dbReference>
<reference evidence="4" key="1">
    <citation type="journal article" date="2020" name="mSystems">
        <title>Genome- and Community-Level Interaction Insights into Carbon Utilization and Element Cycling Functions of Hydrothermarchaeota in Hydrothermal Sediment.</title>
        <authorList>
            <person name="Zhou Z."/>
            <person name="Liu Y."/>
            <person name="Xu W."/>
            <person name="Pan J."/>
            <person name="Luo Z.H."/>
            <person name="Li M."/>
        </authorList>
    </citation>
    <scope>NUCLEOTIDE SEQUENCE [LARGE SCALE GENOMIC DNA]</scope>
    <source>
        <strain evidence="4">SpSt-1217</strain>
    </source>
</reference>
<name>A0A831LWD8_9BACT</name>
<dbReference type="InterPro" id="IPR052940">
    <property type="entry name" value="Carb_Esterase_6"/>
</dbReference>
<proteinExistence type="predicted"/>
<sequence>MSYFTKHIFIPLLLLFFIPFISKGQKTLDLFILAGQSNAQGWMGDATYYPEEGEELDNSILLNWTFVDNESTGVKWVRMQPQAGRFPKGHFVPEVSFGRELIKAGYHPAIFKYTKGATGLARDWKAPGEEGIYDRMTRELKSAINTLEKQGFELTVRGFIWIQGETDADDDQAANDYYHNLKLLINDLRNNVLHTPDLKIILGVDEQHPFVKERPAVTEAQQRLAEEDANIVYISMVGLPKADATHLTPQGLVEHGKRIFEAYTNLFCHLLEEKKEIEKDKKVNNPDLKLLNPDEFHIHRNGIRNSLLKFQREKKGRVAFLGGSITYNGGWRDSICKYLQNRFPETEFEFIAAGIPSMGTTPAAFRLERDVLSGGPVDLLFEEAAVNDATNGRSNQEQISAIEGIVRHVRRENPATDIVIMHFVDPEKMETYRSGQVPDVIQNHEKVAAHYNIPTINLEKEVTERINAGEFTWDDDFKNLYPSPFG</sequence>
<evidence type="ECO:0000259" key="3">
    <source>
        <dbReference type="Pfam" id="PF13472"/>
    </source>
</evidence>
<dbReference type="AlphaFoldDB" id="A0A831LWD8"/>
<evidence type="ECO:0000259" key="2">
    <source>
        <dbReference type="Pfam" id="PF03629"/>
    </source>
</evidence>
<evidence type="ECO:0000256" key="1">
    <source>
        <dbReference type="ARBA" id="ARBA00022801"/>
    </source>
</evidence>
<dbReference type="CDD" id="cd00229">
    <property type="entry name" value="SGNH_hydrolase"/>
    <property type="match status" value="1"/>
</dbReference>
<comment type="caution">
    <text evidence="4">The sequence shown here is derived from an EMBL/GenBank/DDBJ whole genome shotgun (WGS) entry which is preliminary data.</text>
</comment>
<feature type="domain" description="Sialate O-acetylesterase" evidence="2">
    <location>
        <begin position="28"/>
        <end position="264"/>
    </location>
</feature>
<gene>
    <name evidence="4" type="ORF">ENN90_12580</name>
</gene>
<dbReference type="PANTHER" id="PTHR31988:SF19">
    <property type="entry name" value="9-O-ACETYL-N-ACETYLNEURAMINIC ACID DEACETYLASE-RELATED"/>
    <property type="match status" value="1"/>
</dbReference>
<dbReference type="InterPro" id="IPR013830">
    <property type="entry name" value="SGNH_hydro"/>
</dbReference>
<dbReference type="PANTHER" id="PTHR31988">
    <property type="entry name" value="ESTERASE, PUTATIVE (DUF303)-RELATED"/>
    <property type="match status" value="1"/>
</dbReference>
<dbReference type="Gene3D" id="3.40.50.1110">
    <property type="entry name" value="SGNH hydrolase"/>
    <property type="match status" value="2"/>
</dbReference>
<dbReference type="Pfam" id="PF13472">
    <property type="entry name" value="Lipase_GDSL_2"/>
    <property type="match status" value="1"/>
</dbReference>
<dbReference type="InterPro" id="IPR005181">
    <property type="entry name" value="SASA"/>
</dbReference>
<accession>A0A831LWD8</accession>
<dbReference type="Pfam" id="PF03629">
    <property type="entry name" value="SASA"/>
    <property type="match status" value="1"/>
</dbReference>